<dbReference type="EMBL" id="VOPW01000001">
    <property type="protein sequence ID" value="TXC66041.1"/>
    <property type="molecule type" value="Genomic_DNA"/>
</dbReference>
<organism evidence="1 2">
    <name type="scientific">Piscinibacter aquaticus</name>
    <dbReference type="NCBI Taxonomy" id="392597"/>
    <lineage>
        <taxon>Bacteria</taxon>
        <taxon>Pseudomonadati</taxon>
        <taxon>Pseudomonadota</taxon>
        <taxon>Betaproteobacteria</taxon>
        <taxon>Burkholderiales</taxon>
        <taxon>Sphaerotilaceae</taxon>
        <taxon>Piscinibacter</taxon>
    </lineage>
</organism>
<protein>
    <submittedName>
        <fullName evidence="1">Uncharacterized protein</fullName>
    </submittedName>
</protein>
<evidence type="ECO:0000313" key="2">
    <source>
        <dbReference type="Proteomes" id="UP000321832"/>
    </source>
</evidence>
<comment type="caution">
    <text evidence="1">The sequence shown here is derived from an EMBL/GenBank/DDBJ whole genome shotgun (WGS) entry which is preliminary data.</text>
</comment>
<sequence>MAFLKNRLDANGGRDWPPCWADQNGKVQFLLNVELRSDTVTLTKAWPPEREADARALPDIDSLLATPLSHADFQSRVQGIFDWSKRQNPQCRHYVYLRNFIPDAVQSDRARLMVEGYFYKSEARR</sequence>
<reference evidence="1 2" key="1">
    <citation type="submission" date="2019-08" db="EMBL/GenBank/DDBJ databases">
        <authorList>
            <person name="Khan S.A."/>
            <person name="Jeon C.O."/>
            <person name="Jeong S.E."/>
        </authorList>
    </citation>
    <scope>NUCLEOTIDE SEQUENCE [LARGE SCALE GENOMIC DNA]</scope>
    <source>
        <strain evidence="2">IMCC1728</strain>
    </source>
</reference>
<dbReference type="Proteomes" id="UP000321832">
    <property type="component" value="Unassembled WGS sequence"/>
</dbReference>
<name>A0A5C6U266_9BURK</name>
<evidence type="ECO:0000313" key="1">
    <source>
        <dbReference type="EMBL" id="TXC66041.1"/>
    </source>
</evidence>
<proteinExistence type="predicted"/>
<keyword evidence="2" id="KW-1185">Reference proteome</keyword>
<accession>A0A5C6U266</accession>
<gene>
    <name evidence="1" type="ORF">FSC37_09285</name>
</gene>
<dbReference type="AlphaFoldDB" id="A0A5C6U266"/>